<dbReference type="GO" id="GO:0003678">
    <property type="term" value="F:DNA helicase activity"/>
    <property type="evidence" value="ECO:0007669"/>
    <property type="project" value="UniProtKB-EC"/>
</dbReference>
<feature type="compositionally biased region" description="Low complexity" evidence="11">
    <location>
        <begin position="667"/>
        <end position="680"/>
    </location>
</feature>
<dbReference type="GO" id="GO:0042393">
    <property type="term" value="F:histone binding"/>
    <property type="evidence" value="ECO:0007669"/>
    <property type="project" value="TreeGrafter"/>
</dbReference>
<feature type="compositionally biased region" description="Acidic residues" evidence="11">
    <location>
        <begin position="719"/>
        <end position="734"/>
    </location>
</feature>
<feature type="compositionally biased region" description="Basic and acidic residues" evidence="11">
    <location>
        <begin position="735"/>
        <end position="749"/>
    </location>
</feature>
<evidence type="ECO:0000256" key="9">
    <source>
        <dbReference type="ARBA" id="ARBA00023242"/>
    </source>
</evidence>
<gene>
    <name evidence="14" type="ORF">MACJ_000906</name>
</gene>
<evidence type="ECO:0000256" key="8">
    <source>
        <dbReference type="ARBA" id="ARBA00023125"/>
    </source>
</evidence>
<dbReference type="Gene3D" id="3.40.50.300">
    <property type="entry name" value="P-loop containing nucleotide triphosphate hydrolases"/>
    <property type="match status" value="1"/>
</dbReference>
<evidence type="ECO:0000256" key="4">
    <source>
        <dbReference type="ARBA" id="ARBA00022801"/>
    </source>
</evidence>
<dbReference type="InterPro" id="IPR014001">
    <property type="entry name" value="Helicase_ATP-bd"/>
</dbReference>
<accession>A0A976M786</accession>
<dbReference type="Pfam" id="PF00176">
    <property type="entry name" value="SNF2-rel_dom"/>
    <property type="match status" value="1"/>
</dbReference>
<feature type="compositionally biased region" description="Basic and acidic residues" evidence="11">
    <location>
        <begin position="640"/>
        <end position="666"/>
    </location>
</feature>
<dbReference type="SUPFAM" id="SSF52540">
    <property type="entry name" value="P-loop containing nucleoside triphosphate hydrolases"/>
    <property type="match status" value="2"/>
</dbReference>
<evidence type="ECO:0000256" key="7">
    <source>
        <dbReference type="ARBA" id="ARBA00022853"/>
    </source>
</evidence>
<dbReference type="PANTHER" id="PTHR45685">
    <property type="entry name" value="HELICASE SRCAP-RELATED"/>
    <property type="match status" value="1"/>
</dbReference>
<feature type="compositionally biased region" description="Basic and acidic residues" evidence="11">
    <location>
        <begin position="1409"/>
        <end position="1433"/>
    </location>
</feature>
<keyword evidence="10" id="KW-0175">Coiled coil</keyword>
<dbReference type="GO" id="GO:0006338">
    <property type="term" value="P:chromatin remodeling"/>
    <property type="evidence" value="ECO:0007669"/>
    <property type="project" value="TreeGrafter"/>
</dbReference>
<dbReference type="Pfam" id="PF00271">
    <property type="entry name" value="Helicase_C"/>
    <property type="match status" value="1"/>
</dbReference>
<feature type="compositionally biased region" description="Low complexity" evidence="11">
    <location>
        <begin position="1473"/>
        <end position="1489"/>
    </location>
</feature>
<feature type="region of interest" description="Disordered" evidence="11">
    <location>
        <begin position="68"/>
        <end position="103"/>
    </location>
</feature>
<dbReference type="CDD" id="cd18793">
    <property type="entry name" value="SF2_C_SNF"/>
    <property type="match status" value="1"/>
</dbReference>
<feature type="coiled-coil region" evidence="10">
    <location>
        <begin position="329"/>
        <end position="356"/>
    </location>
</feature>
<feature type="compositionally biased region" description="Basic and acidic residues" evidence="11">
    <location>
        <begin position="852"/>
        <end position="865"/>
    </location>
</feature>
<feature type="compositionally biased region" description="Acidic residues" evidence="11">
    <location>
        <begin position="694"/>
        <end position="704"/>
    </location>
</feature>
<evidence type="ECO:0000256" key="1">
    <source>
        <dbReference type="ARBA" id="ARBA00004123"/>
    </source>
</evidence>
<dbReference type="InterPro" id="IPR001650">
    <property type="entry name" value="Helicase_C-like"/>
</dbReference>
<dbReference type="SMART" id="SM00490">
    <property type="entry name" value="HELICc"/>
    <property type="match status" value="1"/>
</dbReference>
<feature type="compositionally biased region" description="Acidic residues" evidence="11">
    <location>
        <begin position="592"/>
        <end position="625"/>
    </location>
</feature>
<dbReference type="InterPro" id="IPR049730">
    <property type="entry name" value="SNF2/RAD54-like_C"/>
</dbReference>
<evidence type="ECO:0000313" key="14">
    <source>
        <dbReference type="EMBL" id="UKJ88462.2"/>
    </source>
</evidence>
<feature type="compositionally biased region" description="Basic and acidic residues" evidence="11">
    <location>
        <begin position="69"/>
        <end position="80"/>
    </location>
</feature>
<keyword evidence="6" id="KW-0067">ATP-binding</keyword>
<feature type="domain" description="Helicase C-terminal" evidence="13">
    <location>
        <begin position="1805"/>
        <end position="1962"/>
    </location>
</feature>
<keyword evidence="9" id="KW-0539">Nucleus</keyword>
<evidence type="ECO:0000256" key="6">
    <source>
        <dbReference type="ARBA" id="ARBA00022840"/>
    </source>
</evidence>
<keyword evidence="3" id="KW-0547">Nucleotide-binding</keyword>
<evidence type="ECO:0000256" key="3">
    <source>
        <dbReference type="ARBA" id="ARBA00022741"/>
    </source>
</evidence>
<dbReference type="GO" id="GO:0005524">
    <property type="term" value="F:ATP binding"/>
    <property type="evidence" value="ECO:0007669"/>
    <property type="project" value="UniProtKB-KW"/>
</dbReference>
<feature type="region of interest" description="Disordered" evidence="11">
    <location>
        <begin position="2081"/>
        <end position="2125"/>
    </location>
</feature>
<name>A0A976M786_THEOR</name>
<feature type="compositionally biased region" description="Polar residues" evidence="11">
    <location>
        <begin position="1434"/>
        <end position="1450"/>
    </location>
</feature>
<evidence type="ECO:0000259" key="12">
    <source>
        <dbReference type="PROSITE" id="PS51192"/>
    </source>
</evidence>
<keyword evidence="4 14" id="KW-0378">Hydrolase</keyword>
<keyword evidence="7" id="KW-0156">Chromatin regulator</keyword>
<dbReference type="PROSITE" id="PS51192">
    <property type="entry name" value="HELICASE_ATP_BIND_1"/>
    <property type="match status" value="1"/>
</dbReference>
<dbReference type="InterPro" id="IPR038718">
    <property type="entry name" value="SNF2-like_sf"/>
</dbReference>
<dbReference type="SMART" id="SM00487">
    <property type="entry name" value="DEXDc"/>
    <property type="match status" value="1"/>
</dbReference>
<sequence length="2125" mass="242997">MKPETQHIKYFNMKEDLANVTVPKKKGVGRPKSAATIEKEMRMKSELSQGGIRKGGVETDILNESQEYLESKEESLEKNQKLYASDGSLEGDSAETEERRSRRTAAINQRLLMKKIASQEPGMELLEDSPEVKRRKKNERRRINVLTDIDECDDGIYEPSNVYEEDPTYEPKVVYEQSRRYEPEEYVPEYVSDEKVSQEVLDNPGEIYNFNEHEVKRKIKKVLVNKDHIFKKGLKYVEEYMMKNRMMFENTNEALRRMGLENVKVETEYFYKFGGSYEDMDDQVDEVNKKIVSLQAELNELYSKMGKSQLTKQNEPSMLYAYVSQTLNIKDKTLEYEEILQEMKDFQDLVNDEHREKRRLFKNLIMGTSKQMLKVEQEYQKNDAERMKQVLQLYKNVSTMIDLFWKKIEKFAWEHLKKDLQQELIKKKKQNLDKFIQDAIKVSINDQERYIFDKKIKGTGGESGRMNMESSEEEAAANEDGKVAVKDVKDSNIQQDSKVNGVGRVSSRKTNSEKKVMSTNSKSTKTNEDDDELVEDEYVFDKDEEKMELDDLKLEDEMDSDKEENELDDLQKDLEMPLEELLKMYKQQSNGDVDEDYEEEFSDCTEDQTPDDNEEVQDDNLDGVVDDDKSLTIGGHARSKPTDAKSTEKEVQPSVKDAKSTRETTKTVDTNKSSSSTSFSRNKDVPASSTKPTEDDDELVEDEYVFDKDEEKMELDDLKLEDEMDSDKEENELDDLQKDLEMPLEELLKMYKQQSNGDVDEDYEVNESQQSYDGGENDEESPVEVDGGKSVGGQDDNYGLSEVSDGDLSDMSLETSDNEDGGKSSMRGGKEKRFDLSGDTTSHSTSVNAAKTMERTSKPSNEEKAPSNATSIRDIPVPQKRTREPAPKSPVRRETRTSPTRPTTDSLSPSRSTRPSAGSRDSTTHMSKRDARHSKDTTDSTLAKDRTSSKECTKEGGEGDSGEVKVPFLIKAVLRPYQKEGLGWLVSLYERGINGILADEMGLGKTLQTISLLAYLACYKENWGPHIIIVPTSILLNWVMEFNRFCPGFKVLAYYGTPAERSRKRSGWNRPHSFNVLVSSYTIVVQDAYVLKRRAWEYMILDEAQNIKNFHSKRWQTLLTFNTKYRLLLTGTPLQNSLQELWSLMHFILPNIFTSHTQFNIWFTDPLNQALDNLYSSNPLYKSENDLDNKEKEEMNRNNMELVEKLHVIFRPYLLRRLKKDVEKQMPSKYEHVLKCTLTKRQQVLYDEFISLYSLNSKGLDKERLSYRSMLNILMQLRKICNHPDQLKSRDVQIPIEFNIEPLTLPSMFKVIETGSIYNRRNREETPSSMSDTKGLGGNGADNIHLNSVNQGGSTEGEVSGSRRAYNHRNKSDTEKLKTENSPKYTMGMSTRKSPSPVPGATRHSIRISRFDRAYKVDTSDDIKVESSPEQKSRSTASDSVTRVLNTPTKRVSRSGDSSSGSGGPDGSGVLCSSSNISSNNVVSPINSSQDSMYSGDELLEGSPKPLQDASPVSGGHTSAGLDDGAMGSLSLANNSLKGPGKVSALCMESYKRRRDMLIIDKKVNRRRLDLNLNSECLIQYSAVSDSGVLDFGSDLTNCGYGFSYGKVHSNDLVNTKPTIAKLTTTLLNNYNSNNKLNHSAYNKNTNDDHVHENWTTTNGMPYTSEAGNNRTVDMRVIRDGLNKTNLTTPNAVEAMESVFNFNLKNDLEMNKMIEAYAPLVENFLVIPTKVVSRPIKLYYSGETGVNHNIRNDWLIREVTTKVFERDDKEYYQKNNVTLEGINSQYRLLFPSKRALNDDCGKFRVLGPLLLRLKSEGHRCIIYTQFSKMLDILENWINFMGFTYTRLDGSTKIDMRQKIVNRFNENTKIFLFISSTRSGGVGITLTGADTVIFYDTDWNPAIDRQAMDRCHRIGQTKDVNVYRLISEHTVEENIWRKQLQKRKLDDLIVDQGQFDIQHNAWFSNIDTLINIFQSKKDDEEEENIYGKTILHESNVGETNLKGTGVKSLKMLIEVEDADDSMALQKLTKENEKINKEDFENDMINTIPGLVTYCIKFLLKYQTAALEKQVELMRVKIQVEDYQNKQDDDDEGDDDDIYTDYDSEDEVGEGSNEEEEEDQEEDEELD</sequence>
<dbReference type="InterPro" id="IPR027417">
    <property type="entry name" value="P-loop_NTPase"/>
</dbReference>
<dbReference type="GO" id="GO:0016887">
    <property type="term" value="F:ATP hydrolysis activity"/>
    <property type="evidence" value="ECO:0007669"/>
    <property type="project" value="TreeGrafter"/>
</dbReference>
<evidence type="ECO:0000313" key="15">
    <source>
        <dbReference type="Proteomes" id="UP000244803"/>
    </source>
</evidence>
<feature type="compositionally biased region" description="Acidic residues" evidence="11">
    <location>
        <begin position="553"/>
        <end position="568"/>
    </location>
</feature>
<dbReference type="PANTHER" id="PTHR45685:SF1">
    <property type="entry name" value="HELICASE SRCAP"/>
    <property type="match status" value="1"/>
</dbReference>
<comment type="subcellular location">
    <subcellularLocation>
        <location evidence="1">Nucleus</location>
    </subcellularLocation>
</comment>
<feature type="compositionally biased region" description="Polar residues" evidence="11">
    <location>
        <begin position="1382"/>
        <end position="1394"/>
    </location>
</feature>
<evidence type="ECO:0000256" key="11">
    <source>
        <dbReference type="SAM" id="MobiDB-lite"/>
    </source>
</evidence>
<feature type="compositionally biased region" description="Basic and acidic residues" evidence="11">
    <location>
        <begin position="927"/>
        <end position="957"/>
    </location>
</feature>
<comment type="similarity">
    <text evidence="2">Belongs to the SNF2/RAD54 helicase family. SWR1 subfamily.</text>
</comment>
<dbReference type="EC" id="3.6.4.12" evidence="14"/>
<evidence type="ECO:0000256" key="10">
    <source>
        <dbReference type="SAM" id="Coils"/>
    </source>
</evidence>
<feature type="compositionally biased region" description="Basic and acidic residues" evidence="11">
    <location>
        <begin position="705"/>
        <end position="718"/>
    </location>
</feature>
<dbReference type="GO" id="GO:0000812">
    <property type="term" value="C:Swr1 complex"/>
    <property type="evidence" value="ECO:0007669"/>
    <property type="project" value="TreeGrafter"/>
</dbReference>
<feature type="compositionally biased region" description="Basic and acidic residues" evidence="11">
    <location>
        <begin position="881"/>
        <end position="896"/>
    </location>
</feature>
<feature type="compositionally biased region" description="Polar residues" evidence="11">
    <location>
        <begin position="838"/>
        <end position="849"/>
    </location>
</feature>
<dbReference type="EMBL" id="CP056065">
    <property type="protein sequence ID" value="UKJ88462.2"/>
    <property type="molecule type" value="Genomic_DNA"/>
</dbReference>
<dbReference type="Proteomes" id="UP000244803">
    <property type="component" value="Chromosome 1"/>
</dbReference>
<evidence type="ECO:0000256" key="2">
    <source>
        <dbReference type="ARBA" id="ARBA00009220"/>
    </source>
</evidence>
<feature type="coiled-coil region" evidence="10">
    <location>
        <begin position="277"/>
        <end position="304"/>
    </location>
</feature>
<feature type="compositionally biased region" description="Acidic residues" evidence="11">
    <location>
        <begin position="528"/>
        <end position="538"/>
    </location>
</feature>
<evidence type="ECO:0000256" key="5">
    <source>
        <dbReference type="ARBA" id="ARBA00022806"/>
    </source>
</evidence>
<feature type="compositionally biased region" description="Low complexity" evidence="11">
    <location>
        <begin position="897"/>
        <end position="916"/>
    </location>
</feature>
<dbReference type="InterPro" id="IPR050520">
    <property type="entry name" value="INO80/SWR1_helicase"/>
</dbReference>
<feature type="compositionally biased region" description="Basic and acidic residues" evidence="11">
    <location>
        <begin position="1370"/>
        <end position="1381"/>
    </location>
</feature>
<dbReference type="Gene3D" id="3.40.50.10810">
    <property type="entry name" value="Tandem AAA-ATPase domain"/>
    <property type="match status" value="1"/>
</dbReference>
<evidence type="ECO:0000259" key="13">
    <source>
        <dbReference type="PROSITE" id="PS51194"/>
    </source>
</evidence>
<dbReference type="InterPro" id="IPR000330">
    <property type="entry name" value="SNF2_N"/>
</dbReference>
<dbReference type="OrthoDB" id="448448at2759"/>
<proteinExistence type="inferred from homology"/>
<dbReference type="FunFam" id="3.40.50.10810:FF:000005">
    <property type="entry name" value="Photoperiod-independent early flowering 1"/>
    <property type="match status" value="1"/>
</dbReference>
<feature type="region of interest" description="Disordered" evidence="11">
    <location>
        <begin position="460"/>
        <end position="481"/>
    </location>
</feature>
<feature type="region of interest" description="Disordered" evidence="11">
    <location>
        <begin position="1320"/>
        <end position="1522"/>
    </location>
</feature>
<reference evidence="14" key="1">
    <citation type="submission" date="2022-07" db="EMBL/GenBank/DDBJ databases">
        <title>Evaluation of T. orientalis genome assembly methods using nanopore sequencing and analysis of variation between genomes.</title>
        <authorList>
            <person name="Yam J."/>
            <person name="Micallef M.L."/>
            <person name="Liu M."/>
            <person name="Djordjevic S.P."/>
            <person name="Bogema D.R."/>
            <person name="Jenkins C."/>
        </authorList>
    </citation>
    <scope>NUCLEOTIDE SEQUENCE</scope>
    <source>
        <strain evidence="14">Fish Creek</strain>
    </source>
</reference>
<feature type="compositionally biased region" description="Acidic residues" evidence="11">
    <location>
        <begin position="2086"/>
        <end position="2125"/>
    </location>
</feature>
<protein>
    <submittedName>
        <fullName evidence="14">DEAD-box family helicase</fullName>
        <ecNumber evidence="14">3.6.4.12</ecNumber>
    </submittedName>
</protein>
<keyword evidence="8" id="KW-0238">DNA-binding</keyword>
<dbReference type="GO" id="GO:0003677">
    <property type="term" value="F:DNA binding"/>
    <property type="evidence" value="ECO:0007669"/>
    <property type="project" value="UniProtKB-KW"/>
</dbReference>
<keyword evidence="5 14" id="KW-0347">Helicase</keyword>
<dbReference type="PROSITE" id="PS51194">
    <property type="entry name" value="HELICASE_CTER"/>
    <property type="match status" value="1"/>
</dbReference>
<feature type="domain" description="Helicase ATP-binding" evidence="12">
    <location>
        <begin position="986"/>
        <end position="1151"/>
    </location>
</feature>
<feature type="compositionally biased region" description="Basic and acidic residues" evidence="11">
    <location>
        <begin position="539"/>
        <end position="552"/>
    </location>
</feature>
<organism evidence="14 15">
    <name type="scientific">Theileria orientalis</name>
    <dbReference type="NCBI Taxonomy" id="68886"/>
    <lineage>
        <taxon>Eukaryota</taxon>
        <taxon>Sar</taxon>
        <taxon>Alveolata</taxon>
        <taxon>Apicomplexa</taxon>
        <taxon>Aconoidasida</taxon>
        <taxon>Piroplasmida</taxon>
        <taxon>Theileriidae</taxon>
        <taxon>Theileria</taxon>
    </lineage>
</organism>
<feature type="compositionally biased region" description="Basic and acidic residues" evidence="11">
    <location>
        <begin position="569"/>
        <end position="583"/>
    </location>
</feature>
<feature type="region of interest" description="Disordered" evidence="11">
    <location>
        <begin position="500"/>
        <end position="960"/>
    </location>
</feature>